<evidence type="ECO:0000313" key="2">
    <source>
        <dbReference type="Proteomes" id="UP000323410"/>
    </source>
</evidence>
<dbReference type="RefSeq" id="WP_148599515.1">
    <property type="nucleotide sequence ID" value="NZ_VSLD01000001.1"/>
</dbReference>
<organism evidence="1 2">
    <name type="scientific">Arthrobacter echini</name>
    <dbReference type="NCBI Taxonomy" id="1529066"/>
    <lineage>
        <taxon>Bacteria</taxon>
        <taxon>Bacillati</taxon>
        <taxon>Actinomycetota</taxon>
        <taxon>Actinomycetes</taxon>
        <taxon>Micrococcales</taxon>
        <taxon>Micrococcaceae</taxon>
        <taxon>Arthrobacter</taxon>
    </lineage>
</organism>
<dbReference type="Proteomes" id="UP000323410">
    <property type="component" value="Unassembled WGS sequence"/>
</dbReference>
<accession>A0A5D0XU58</accession>
<name>A0A5D0XU58_9MICC</name>
<evidence type="ECO:0000313" key="1">
    <source>
        <dbReference type="EMBL" id="TYD00208.1"/>
    </source>
</evidence>
<sequence>MEEPTAGPDSGVVLLTRPECHLCEDARAVLTRVTADLGLTWRELSVDEAPDLGARFAEELPVLFIDGVQRDFWSIDEGRLRRLLARV</sequence>
<reference evidence="1 2" key="1">
    <citation type="submission" date="2019-08" db="EMBL/GenBank/DDBJ databases">
        <title>Genone of Arthrobacter echini P9.</title>
        <authorList>
            <person name="Bowman J.P."/>
        </authorList>
    </citation>
    <scope>NUCLEOTIDE SEQUENCE [LARGE SCALE GENOMIC DNA]</scope>
    <source>
        <strain evidence="1 2">P9</strain>
    </source>
</reference>
<dbReference type="InterPro" id="IPR008554">
    <property type="entry name" value="Glutaredoxin-like"/>
</dbReference>
<comment type="caution">
    <text evidence="1">The sequence shown here is derived from an EMBL/GenBank/DDBJ whole genome shotgun (WGS) entry which is preliminary data.</text>
</comment>
<keyword evidence="2" id="KW-1185">Reference proteome</keyword>
<dbReference type="AlphaFoldDB" id="A0A5D0XU58"/>
<dbReference type="SUPFAM" id="SSF52833">
    <property type="entry name" value="Thioredoxin-like"/>
    <property type="match status" value="1"/>
</dbReference>
<dbReference type="Gene3D" id="3.40.30.10">
    <property type="entry name" value="Glutaredoxin"/>
    <property type="match status" value="1"/>
</dbReference>
<dbReference type="InterPro" id="IPR036249">
    <property type="entry name" value="Thioredoxin-like_sf"/>
</dbReference>
<protein>
    <submittedName>
        <fullName evidence="1">Glutaredoxin family protein</fullName>
    </submittedName>
</protein>
<dbReference type="Pfam" id="PF05768">
    <property type="entry name" value="Glrx-like"/>
    <property type="match status" value="1"/>
</dbReference>
<proteinExistence type="predicted"/>
<dbReference type="OrthoDB" id="8779161at2"/>
<dbReference type="EMBL" id="VSLD01000001">
    <property type="protein sequence ID" value="TYD00208.1"/>
    <property type="molecule type" value="Genomic_DNA"/>
</dbReference>
<gene>
    <name evidence="1" type="ORF">FQ377_01730</name>
</gene>